<reference evidence="2 3" key="1">
    <citation type="submission" date="2018-02" db="EMBL/GenBank/DDBJ databases">
        <title>The genomes of Aspergillus section Nigri reveals drivers in fungal speciation.</title>
        <authorList>
            <consortium name="DOE Joint Genome Institute"/>
            <person name="Vesth T.C."/>
            <person name="Nybo J."/>
            <person name="Theobald S."/>
            <person name="Brandl J."/>
            <person name="Frisvad J.C."/>
            <person name="Nielsen K.F."/>
            <person name="Lyhne E.K."/>
            <person name="Kogle M.E."/>
            <person name="Kuo A."/>
            <person name="Riley R."/>
            <person name="Clum A."/>
            <person name="Nolan M."/>
            <person name="Lipzen A."/>
            <person name="Salamov A."/>
            <person name="Henrissat B."/>
            <person name="Wiebenga A."/>
            <person name="De vries R.P."/>
            <person name="Grigoriev I.V."/>
            <person name="Mortensen U.H."/>
            <person name="Andersen M.R."/>
            <person name="Baker S.E."/>
        </authorList>
    </citation>
    <scope>NUCLEOTIDE SEQUENCE [LARGE SCALE GENOMIC DNA]</scope>
    <source>
        <strain evidence="2 3">CBS 707.79</strain>
    </source>
</reference>
<keyword evidence="3" id="KW-1185">Reference proteome</keyword>
<dbReference type="Proteomes" id="UP000247810">
    <property type="component" value="Unassembled WGS sequence"/>
</dbReference>
<proteinExistence type="predicted"/>
<dbReference type="AlphaFoldDB" id="A0A319DPI6"/>
<evidence type="ECO:0000313" key="2">
    <source>
        <dbReference type="EMBL" id="PYH99570.1"/>
    </source>
</evidence>
<dbReference type="VEuPathDB" id="FungiDB:BO71DRAFT_394052"/>
<keyword evidence="1" id="KW-0472">Membrane</keyword>
<gene>
    <name evidence="2" type="ORF">BO71DRAFT_394052</name>
</gene>
<keyword evidence="1" id="KW-1133">Transmembrane helix</keyword>
<dbReference type="EMBL" id="KZ825800">
    <property type="protein sequence ID" value="PYH99570.1"/>
    <property type="molecule type" value="Genomic_DNA"/>
</dbReference>
<name>A0A319DPI6_9EURO</name>
<accession>A0A319DPI6</accession>
<keyword evidence="1" id="KW-0812">Transmembrane</keyword>
<evidence type="ECO:0000256" key="1">
    <source>
        <dbReference type="SAM" id="Phobius"/>
    </source>
</evidence>
<evidence type="ECO:0000313" key="3">
    <source>
        <dbReference type="Proteomes" id="UP000247810"/>
    </source>
</evidence>
<sequence>MFHAKDGLVLAVCVAFGGLTWVPVSVFAEAMVDPGAAGLVYNSGLSLLMLSHRAVSGSDFARSPKSCALLSIGFCSGPPLSIALLRVDVRLKR</sequence>
<feature type="transmembrane region" description="Helical" evidence="1">
    <location>
        <begin position="67"/>
        <end position="87"/>
    </location>
</feature>
<protein>
    <submittedName>
        <fullName evidence="2">Uncharacterized protein</fullName>
    </submittedName>
</protein>
<organism evidence="2 3">
    <name type="scientific">Aspergillus ellipticus CBS 707.79</name>
    <dbReference type="NCBI Taxonomy" id="1448320"/>
    <lineage>
        <taxon>Eukaryota</taxon>
        <taxon>Fungi</taxon>
        <taxon>Dikarya</taxon>
        <taxon>Ascomycota</taxon>
        <taxon>Pezizomycotina</taxon>
        <taxon>Eurotiomycetes</taxon>
        <taxon>Eurotiomycetidae</taxon>
        <taxon>Eurotiales</taxon>
        <taxon>Aspergillaceae</taxon>
        <taxon>Aspergillus</taxon>
        <taxon>Aspergillus subgen. Circumdati</taxon>
    </lineage>
</organism>